<name>A0A6J5L7T7_9CAUD</name>
<proteinExistence type="predicted"/>
<sequence length="84" mass="9758">MISRGTLVKELSMGDVEDPYLYAAFPISEWEQTEEAKWLKTQCDDLVFYCDNDPASYGFKIRIYAPLQGEALTYYNLKYLGIKE</sequence>
<evidence type="ECO:0000313" key="1">
    <source>
        <dbReference type="EMBL" id="CAB4129286.1"/>
    </source>
</evidence>
<dbReference type="EMBL" id="LR796233">
    <property type="protein sequence ID" value="CAB4129286.1"/>
    <property type="molecule type" value="Genomic_DNA"/>
</dbReference>
<accession>A0A6J5L7T7</accession>
<organism evidence="1">
    <name type="scientific">uncultured Caudovirales phage</name>
    <dbReference type="NCBI Taxonomy" id="2100421"/>
    <lineage>
        <taxon>Viruses</taxon>
        <taxon>Duplodnaviria</taxon>
        <taxon>Heunggongvirae</taxon>
        <taxon>Uroviricota</taxon>
        <taxon>Caudoviricetes</taxon>
        <taxon>Peduoviridae</taxon>
        <taxon>Maltschvirus</taxon>
        <taxon>Maltschvirus maltsch</taxon>
    </lineage>
</organism>
<reference evidence="1" key="1">
    <citation type="submission" date="2020-04" db="EMBL/GenBank/DDBJ databases">
        <authorList>
            <person name="Chiriac C."/>
            <person name="Salcher M."/>
            <person name="Ghai R."/>
            <person name="Kavagutti S V."/>
        </authorList>
    </citation>
    <scope>NUCLEOTIDE SEQUENCE</scope>
</reference>
<protein>
    <submittedName>
        <fullName evidence="1">Uncharacterized protein</fullName>
    </submittedName>
</protein>
<gene>
    <name evidence="1" type="ORF">UFOVP112_384</name>
</gene>